<feature type="coiled-coil region" evidence="7">
    <location>
        <begin position="315"/>
        <end position="353"/>
    </location>
</feature>
<feature type="coiled-coil region" evidence="7">
    <location>
        <begin position="381"/>
        <end position="469"/>
    </location>
</feature>
<dbReference type="VEuPathDB" id="FungiDB:SeMB42_g07895"/>
<name>A0A507CA14_9FUNG</name>
<sequence length="501" mass="58032">MAASCNVRAVPNPARPEFLLDRRRAGESERMRMLETTQYYAKTSAQSTFEDKSAAAMTRHAIRRRVYELQAQHDAALESRRDKLRTLLATDHERYEHELHESAETHEHRIAVMRARVAELKARREHERRAIVDEKLLQRWRNESDALRTLESHVIARAVTDARAAQLAEHAQRTADDAAERARHDAAWEAERQKKAQREAADAAHAARLNADMLAGLDTQMDALRVQAAHAAALKRDEAELMAAEHAAQAAAAARRRLHKEHAQRAVRAELDRFNQAKLAQRARDAREALDMDLRIVSEFMHADARDRAAQTARKQTLRAEMLRYRDTLAAQREEAAARELEIEARYRSEEEQMWKARAEKWQREQTARDKLMHEVIQARHEQLLLQKEHLLQRQEQARIESLEFRRRIEEAQAAEAAEKAAREAKREHYKENLAEQVTQLQIRREVERQTIENEIRAEKDAQAAYEELLQSELARATRGETARLRPYQAMPAIQIQDASK</sequence>
<evidence type="ECO:0000259" key="9">
    <source>
        <dbReference type="Pfam" id="PF13868"/>
    </source>
</evidence>
<organism evidence="10 11">
    <name type="scientific">Synchytrium endobioticum</name>
    <dbReference type="NCBI Taxonomy" id="286115"/>
    <lineage>
        <taxon>Eukaryota</taxon>
        <taxon>Fungi</taxon>
        <taxon>Fungi incertae sedis</taxon>
        <taxon>Chytridiomycota</taxon>
        <taxon>Chytridiomycota incertae sedis</taxon>
        <taxon>Chytridiomycetes</taxon>
        <taxon>Synchytriales</taxon>
        <taxon>Synchytriaceae</taxon>
        <taxon>Synchytrium</taxon>
    </lineage>
</organism>
<proteinExistence type="inferred from homology"/>
<evidence type="ECO:0000313" key="11">
    <source>
        <dbReference type="Proteomes" id="UP000320475"/>
    </source>
</evidence>
<evidence type="ECO:0000256" key="6">
    <source>
        <dbReference type="ARBA" id="ARBA00033773"/>
    </source>
</evidence>
<gene>
    <name evidence="10" type="ORF">SeLEV6574_g08043</name>
</gene>
<dbReference type="InterPro" id="IPR043596">
    <property type="entry name" value="CFAP53/TCHP"/>
</dbReference>
<evidence type="ECO:0000256" key="7">
    <source>
        <dbReference type="SAM" id="Coils"/>
    </source>
</evidence>
<protein>
    <recommendedName>
        <fullName evidence="6">Cilia- and flagella-associated protein 53</fullName>
    </recommendedName>
</protein>
<evidence type="ECO:0000256" key="2">
    <source>
        <dbReference type="ARBA" id="ARBA00023054"/>
    </source>
</evidence>
<dbReference type="InterPro" id="IPR043597">
    <property type="entry name" value="TPH_dom"/>
</dbReference>
<evidence type="ECO:0000313" key="10">
    <source>
        <dbReference type="EMBL" id="TPX36442.1"/>
    </source>
</evidence>
<keyword evidence="3" id="KW-0969">Cilium</keyword>
<feature type="region of interest" description="Disordered" evidence="8">
    <location>
        <begin position="480"/>
        <end position="501"/>
    </location>
</feature>
<dbReference type="EMBL" id="QEAM01000694">
    <property type="protein sequence ID" value="TPX36442.1"/>
    <property type="molecule type" value="Genomic_DNA"/>
</dbReference>
<comment type="caution">
    <text evidence="10">The sequence shown here is derived from an EMBL/GenBank/DDBJ whole genome shotgun (WGS) entry which is preliminary data.</text>
</comment>
<dbReference type="GO" id="GO:0005929">
    <property type="term" value="C:cilium"/>
    <property type="evidence" value="ECO:0007669"/>
    <property type="project" value="UniProtKB-SubCell"/>
</dbReference>
<feature type="coiled-coil region" evidence="7">
    <location>
        <begin position="103"/>
        <end position="130"/>
    </location>
</feature>
<accession>A0A507CA14</accession>
<evidence type="ECO:0000256" key="8">
    <source>
        <dbReference type="SAM" id="MobiDB-lite"/>
    </source>
</evidence>
<dbReference type="OrthoDB" id="75950at2759"/>
<keyword evidence="4" id="KW-0966">Cell projection</keyword>
<dbReference type="AlphaFoldDB" id="A0A507CA14"/>
<dbReference type="Pfam" id="PF13868">
    <property type="entry name" value="TPH"/>
    <property type="match status" value="1"/>
</dbReference>
<dbReference type="PANTHER" id="PTHR31183:SF1">
    <property type="entry name" value="CILIA- AND FLAGELLA-ASSOCIATED PROTEIN 53"/>
    <property type="match status" value="1"/>
</dbReference>
<evidence type="ECO:0000256" key="4">
    <source>
        <dbReference type="ARBA" id="ARBA00023273"/>
    </source>
</evidence>
<feature type="domain" description="Trichohyalin-plectin-homology" evidence="9">
    <location>
        <begin position="140"/>
        <end position="476"/>
    </location>
</feature>
<dbReference type="Proteomes" id="UP000320475">
    <property type="component" value="Unassembled WGS sequence"/>
</dbReference>
<evidence type="ECO:0000256" key="3">
    <source>
        <dbReference type="ARBA" id="ARBA00023069"/>
    </source>
</evidence>
<comment type="similarity">
    <text evidence="5">Belongs to the CFAP53 family.</text>
</comment>
<evidence type="ECO:0000256" key="1">
    <source>
        <dbReference type="ARBA" id="ARBA00004138"/>
    </source>
</evidence>
<evidence type="ECO:0000256" key="5">
    <source>
        <dbReference type="ARBA" id="ARBA00033747"/>
    </source>
</evidence>
<reference evidence="10 11" key="1">
    <citation type="journal article" date="2019" name="Sci. Rep.">
        <title>Comparative genomics of chytrid fungi reveal insights into the obligate biotrophic and pathogenic lifestyle of Synchytrium endobioticum.</title>
        <authorList>
            <person name="van de Vossenberg B.T.L.H."/>
            <person name="Warris S."/>
            <person name="Nguyen H.D.T."/>
            <person name="van Gent-Pelzer M.P.E."/>
            <person name="Joly D.L."/>
            <person name="van de Geest H.C."/>
            <person name="Bonants P.J.M."/>
            <person name="Smith D.S."/>
            <person name="Levesque C.A."/>
            <person name="van der Lee T.A.J."/>
        </authorList>
    </citation>
    <scope>NUCLEOTIDE SEQUENCE [LARGE SCALE GENOMIC DNA]</scope>
    <source>
        <strain evidence="10 11">LEV6574</strain>
    </source>
</reference>
<keyword evidence="2 7" id="KW-0175">Coiled coil</keyword>
<comment type="subcellular location">
    <subcellularLocation>
        <location evidence="1">Cell projection</location>
        <location evidence="1">Cilium</location>
    </subcellularLocation>
</comment>
<dbReference type="PANTHER" id="PTHR31183">
    <property type="entry name" value="TRICHOPLEIN KERATIN FILAMENT-BINDING PROTEIN FAMILY MEMBER"/>
    <property type="match status" value="1"/>
</dbReference>